<dbReference type="Pfam" id="PF01130">
    <property type="entry name" value="CD36"/>
    <property type="match status" value="1"/>
</dbReference>
<dbReference type="EMBL" id="WJQU01000002">
    <property type="protein sequence ID" value="KAJ6643475.1"/>
    <property type="molecule type" value="Genomic_DNA"/>
</dbReference>
<evidence type="ECO:0000256" key="10">
    <source>
        <dbReference type="ARBA" id="ARBA00023157"/>
    </source>
</evidence>
<keyword evidence="16" id="KW-1185">Reference proteome</keyword>
<dbReference type="InterPro" id="IPR002159">
    <property type="entry name" value="CD36_fam"/>
</dbReference>
<evidence type="ECO:0000256" key="14">
    <source>
        <dbReference type="SAM" id="Phobius"/>
    </source>
</evidence>
<evidence type="ECO:0000256" key="9">
    <source>
        <dbReference type="ARBA" id="ARBA00023136"/>
    </source>
</evidence>
<keyword evidence="8 14" id="KW-1133">Transmembrane helix</keyword>
<evidence type="ECO:0000256" key="12">
    <source>
        <dbReference type="ARBA" id="ARBA00023180"/>
    </source>
</evidence>
<dbReference type="AlphaFoldDB" id="A0A9Q0N4R3"/>
<comment type="caution">
    <text evidence="15">The sequence shown here is derived from an EMBL/GenBank/DDBJ whole genome shotgun (WGS) entry which is preliminary data.</text>
</comment>
<organism evidence="15 16">
    <name type="scientific">Pseudolycoriella hygida</name>
    <dbReference type="NCBI Taxonomy" id="35572"/>
    <lineage>
        <taxon>Eukaryota</taxon>
        <taxon>Metazoa</taxon>
        <taxon>Ecdysozoa</taxon>
        <taxon>Arthropoda</taxon>
        <taxon>Hexapoda</taxon>
        <taxon>Insecta</taxon>
        <taxon>Pterygota</taxon>
        <taxon>Neoptera</taxon>
        <taxon>Endopterygota</taxon>
        <taxon>Diptera</taxon>
        <taxon>Nematocera</taxon>
        <taxon>Sciaroidea</taxon>
        <taxon>Sciaridae</taxon>
        <taxon>Pseudolycoriella</taxon>
    </lineage>
</organism>
<evidence type="ECO:0000256" key="11">
    <source>
        <dbReference type="ARBA" id="ARBA00023170"/>
    </source>
</evidence>
<protein>
    <recommendedName>
        <fullName evidence="13">Sensory neuron membrane protein 1</fullName>
    </recommendedName>
</protein>
<evidence type="ECO:0000256" key="1">
    <source>
        <dbReference type="ARBA" id="ARBA00003156"/>
    </source>
</evidence>
<comment type="function">
    <text evidence="1">Plays an olfactory role that is not restricted to pheromone sensitivity.</text>
</comment>
<comment type="similarity">
    <text evidence="3">Belongs to the CD36 family.</text>
</comment>
<gene>
    <name evidence="15" type="ORF">Bhyg_08437</name>
</gene>
<sequence length="499" mass="56846">MQRKSEDICVDQINNTKYSLIFIGLLVLGILLAFVPLLFQVTPNKIGVPGSEARKFYTNPTVPNELRIYLFNLTNKDEVTKGAKPMLEEIGPYVFEEWMEKFDITDNDDDDTVEFNMKRTFIFRSDLSNGLTGNEKLTTIHALIMGMALNINVNRKPMLKLVSQAVNAIFHQPTDPFWTGRVFDYLFDGIEIDCTSEEFAAKATCAILGTVKTIQRLREGFYKFSVFGALNATGVGVYKVDRGIKNVDNVGRIVSFNKKMEMSTWDGECNRYRGTDSTIFPSGINKSDGLWIYEPELCMSLGARFDSVSKYKDVPTIRFGFDFGDVTKNHELQCYCSDLPIGCPRQGTINLFDCLDVPVVISLPHFYNADPLLLTESQSGLHPNEIKHSSYMEYEPITGSVVNAARRIQFNLQVVPVDDVECMKQLPAVVMPLFWLEQLITHDKNDFVPLMLQYQRLRVFLQILQWIAIVIGAIGIIYLLYNKHMRNTTLQERQTKDTD</sequence>
<dbReference type="PANTHER" id="PTHR11923:SF69">
    <property type="entry name" value="SENSORY NEURON MEMBRANE PROTEIN 1"/>
    <property type="match status" value="1"/>
</dbReference>
<evidence type="ECO:0000313" key="15">
    <source>
        <dbReference type="EMBL" id="KAJ6643475.1"/>
    </source>
</evidence>
<reference evidence="15" key="1">
    <citation type="submission" date="2022-07" db="EMBL/GenBank/DDBJ databases">
        <authorList>
            <person name="Trinca V."/>
            <person name="Uliana J.V.C."/>
            <person name="Torres T.T."/>
            <person name="Ward R.J."/>
            <person name="Monesi N."/>
        </authorList>
    </citation>
    <scope>NUCLEOTIDE SEQUENCE</scope>
    <source>
        <strain evidence="15">HSMRA1968</strain>
        <tissue evidence="15">Whole embryos</tissue>
    </source>
</reference>
<keyword evidence="7" id="KW-0552">Olfaction</keyword>
<comment type="subcellular location">
    <subcellularLocation>
        <location evidence="2">Cell membrane</location>
        <topology evidence="2">Multi-pass membrane protein</topology>
    </subcellularLocation>
</comment>
<dbReference type="GO" id="GO:0007608">
    <property type="term" value="P:sensory perception of smell"/>
    <property type="evidence" value="ECO:0007669"/>
    <property type="project" value="UniProtKB-KW"/>
</dbReference>
<feature type="transmembrane region" description="Helical" evidence="14">
    <location>
        <begin position="20"/>
        <end position="39"/>
    </location>
</feature>
<keyword evidence="6 14" id="KW-0812">Transmembrane</keyword>
<feature type="transmembrane region" description="Helical" evidence="14">
    <location>
        <begin position="459"/>
        <end position="481"/>
    </location>
</feature>
<dbReference type="Proteomes" id="UP001151699">
    <property type="component" value="Chromosome B"/>
</dbReference>
<evidence type="ECO:0000313" key="16">
    <source>
        <dbReference type="Proteomes" id="UP001151699"/>
    </source>
</evidence>
<keyword evidence="11" id="KW-0675">Receptor</keyword>
<accession>A0A9Q0N4R3</accession>
<evidence type="ECO:0000256" key="4">
    <source>
        <dbReference type="ARBA" id="ARBA00022475"/>
    </source>
</evidence>
<evidence type="ECO:0000256" key="5">
    <source>
        <dbReference type="ARBA" id="ARBA00022606"/>
    </source>
</evidence>
<evidence type="ECO:0000256" key="3">
    <source>
        <dbReference type="ARBA" id="ARBA00010532"/>
    </source>
</evidence>
<keyword evidence="10" id="KW-1015">Disulfide bond</keyword>
<dbReference type="GO" id="GO:0005886">
    <property type="term" value="C:plasma membrane"/>
    <property type="evidence" value="ECO:0007669"/>
    <property type="project" value="UniProtKB-SubCell"/>
</dbReference>
<evidence type="ECO:0000256" key="2">
    <source>
        <dbReference type="ARBA" id="ARBA00004651"/>
    </source>
</evidence>
<keyword evidence="12" id="KW-0325">Glycoprotein</keyword>
<keyword evidence="5" id="KW-0716">Sensory transduction</keyword>
<dbReference type="PRINTS" id="PR01609">
    <property type="entry name" value="CD36FAMILY"/>
</dbReference>
<keyword evidence="4" id="KW-1003">Cell membrane</keyword>
<evidence type="ECO:0000256" key="7">
    <source>
        <dbReference type="ARBA" id="ARBA00022725"/>
    </source>
</evidence>
<proteinExistence type="inferred from homology"/>
<keyword evidence="9 14" id="KW-0472">Membrane</keyword>
<dbReference type="PANTHER" id="PTHR11923">
    <property type="entry name" value="SCAVENGER RECEPTOR CLASS B TYPE-1 SR-B1"/>
    <property type="match status" value="1"/>
</dbReference>
<evidence type="ECO:0000256" key="8">
    <source>
        <dbReference type="ARBA" id="ARBA00022989"/>
    </source>
</evidence>
<name>A0A9Q0N4R3_9DIPT</name>
<dbReference type="GO" id="GO:0005737">
    <property type="term" value="C:cytoplasm"/>
    <property type="evidence" value="ECO:0007669"/>
    <property type="project" value="TreeGrafter"/>
</dbReference>
<evidence type="ECO:0000256" key="13">
    <source>
        <dbReference type="ARBA" id="ARBA00040646"/>
    </source>
</evidence>
<evidence type="ECO:0000256" key="6">
    <source>
        <dbReference type="ARBA" id="ARBA00022692"/>
    </source>
</evidence>
<dbReference type="GO" id="GO:0005044">
    <property type="term" value="F:scavenger receptor activity"/>
    <property type="evidence" value="ECO:0007669"/>
    <property type="project" value="TreeGrafter"/>
</dbReference>
<dbReference type="OrthoDB" id="10024078at2759"/>